<dbReference type="SUPFAM" id="SSF56672">
    <property type="entry name" value="DNA/RNA polymerases"/>
    <property type="match status" value="1"/>
</dbReference>
<evidence type="ECO:0000313" key="2">
    <source>
        <dbReference type="EMBL" id="KAD5960651.1"/>
    </source>
</evidence>
<reference evidence="2 3" key="1">
    <citation type="submission" date="2019-05" db="EMBL/GenBank/DDBJ databases">
        <title>Mikania micrantha, genome provides insights into the molecular mechanism of rapid growth.</title>
        <authorList>
            <person name="Liu B."/>
        </authorList>
    </citation>
    <scope>NUCLEOTIDE SEQUENCE [LARGE SCALE GENOMIC DNA]</scope>
    <source>
        <strain evidence="2">NLD-2019</strain>
        <tissue evidence="2">Leaf</tissue>
    </source>
</reference>
<comment type="caution">
    <text evidence="2">The sequence shown here is derived from an EMBL/GenBank/DDBJ whole genome shotgun (WGS) entry which is preliminary data.</text>
</comment>
<keyword evidence="3" id="KW-1185">Reference proteome</keyword>
<accession>A0A5N6P4M0</accession>
<protein>
    <recommendedName>
        <fullName evidence="4">Reverse transcriptase domain-containing protein</fullName>
    </recommendedName>
</protein>
<dbReference type="InterPro" id="IPR043502">
    <property type="entry name" value="DNA/RNA_pol_sf"/>
</dbReference>
<sequence length="107" mass="11842">MGEIHIRGWYRWAGRLNVRRTAQATKPVTSCGLEGTKRNNETNSGHSARVVGSSGCDRLAPTEMKELKKQLDMLLEKNVCIKPSSSPWGAPILFVKKKDGSVQMSID</sequence>
<evidence type="ECO:0000256" key="1">
    <source>
        <dbReference type="SAM" id="MobiDB-lite"/>
    </source>
</evidence>
<dbReference type="AlphaFoldDB" id="A0A5N6P4M0"/>
<evidence type="ECO:0000313" key="3">
    <source>
        <dbReference type="Proteomes" id="UP000326396"/>
    </source>
</evidence>
<evidence type="ECO:0008006" key="4">
    <source>
        <dbReference type="Google" id="ProtNLM"/>
    </source>
</evidence>
<name>A0A5N6P4M0_9ASTR</name>
<dbReference type="InterPro" id="IPR032567">
    <property type="entry name" value="RTL1-rel"/>
</dbReference>
<organism evidence="2 3">
    <name type="scientific">Mikania micrantha</name>
    <name type="common">bitter vine</name>
    <dbReference type="NCBI Taxonomy" id="192012"/>
    <lineage>
        <taxon>Eukaryota</taxon>
        <taxon>Viridiplantae</taxon>
        <taxon>Streptophyta</taxon>
        <taxon>Embryophyta</taxon>
        <taxon>Tracheophyta</taxon>
        <taxon>Spermatophyta</taxon>
        <taxon>Magnoliopsida</taxon>
        <taxon>eudicotyledons</taxon>
        <taxon>Gunneridae</taxon>
        <taxon>Pentapetalae</taxon>
        <taxon>asterids</taxon>
        <taxon>campanulids</taxon>
        <taxon>Asterales</taxon>
        <taxon>Asteraceae</taxon>
        <taxon>Asteroideae</taxon>
        <taxon>Heliantheae alliance</taxon>
        <taxon>Eupatorieae</taxon>
        <taxon>Mikania</taxon>
    </lineage>
</organism>
<proteinExistence type="predicted"/>
<dbReference type="EMBL" id="SZYD01000006">
    <property type="protein sequence ID" value="KAD5960651.1"/>
    <property type="molecule type" value="Genomic_DNA"/>
</dbReference>
<dbReference type="PANTHER" id="PTHR15503:SF45">
    <property type="entry name" value="RNA-DIRECTED DNA POLYMERASE HOMOLOG"/>
    <property type="match status" value="1"/>
</dbReference>
<dbReference type="OrthoDB" id="2431547at2759"/>
<dbReference type="Gene3D" id="3.10.10.10">
    <property type="entry name" value="HIV Type 1 Reverse Transcriptase, subunit A, domain 1"/>
    <property type="match status" value="1"/>
</dbReference>
<dbReference type="PANTHER" id="PTHR15503">
    <property type="entry name" value="LDOC1 RELATED"/>
    <property type="match status" value="1"/>
</dbReference>
<dbReference type="Proteomes" id="UP000326396">
    <property type="component" value="Linkage Group LG14"/>
</dbReference>
<feature type="region of interest" description="Disordered" evidence="1">
    <location>
        <begin position="30"/>
        <end position="54"/>
    </location>
</feature>
<gene>
    <name evidence="2" type="ORF">E3N88_12123</name>
</gene>